<feature type="domain" description="NodB homology" evidence="6">
    <location>
        <begin position="119"/>
        <end position="324"/>
    </location>
</feature>
<dbReference type="PANTHER" id="PTHR34216:SF7">
    <property type="entry name" value="POLY-BETA-1,6-N-ACETYL-D-GLUCOSAMINE N-DEACETYLASE"/>
    <property type="match status" value="1"/>
</dbReference>
<evidence type="ECO:0000256" key="5">
    <source>
        <dbReference type="ARBA" id="ARBA00032976"/>
    </source>
</evidence>
<evidence type="ECO:0000256" key="4">
    <source>
        <dbReference type="ARBA" id="ARBA00022729"/>
    </source>
</evidence>
<keyword evidence="8" id="KW-1185">Reference proteome</keyword>
<evidence type="ECO:0000256" key="3">
    <source>
        <dbReference type="ARBA" id="ARBA00020071"/>
    </source>
</evidence>
<evidence type="ECO:0000313" key="7">
    <source>
        <dbReference type="EMBL" id="SDD76859.1"/>
    </source>
</evidence>
<dbReference type="EMBL" id="FNAH01000002">
    <property type="protein sequence ID" value="SDD76859.1"/>
    <property type="molecule type" value="Genomic_DNA"/>
</dbReference>
<accession>A0A1G6XF83</accession>
<dbReference type="AlphaFoldDB" id="A0A1G6XF83"/>
<evidence type="ECO:0000259" key="6">
    <source>
        <dbReference type="Pfam" id="PF01522"/>
    </source>
</evidence>
<dbReference type="Gene3D" id="3.20.20.370">
    <property type="entry name" value="Glycoside hydrolase/deacetylase"/>
    <property type="match status" value="1"/>
</dbReference>
<dbReference type="InterPro" id="IPR002509">
    <property type="entry name" value="NODB_dom"/>
</dbReference>
<dbReference type="InterPro" id="IPR011330">
    <property type="entry name" value="Glyco_hydro/deAcase_b/a-brl"/>
</dbReference>
<name>A0A1G6XF83_9RHOB</name>
<dbReference type="OrthoDB" id="9782872at2"/>
<dbReference type="SUPFAM" id="SSF88713">
    <property type="entry name" value="Glycoside hydrolase/deacetylase"/>
    <property type="match status" value="1"/>
</dbReference>
<sequence length="399" mass="43822">MAGVDRRLRRQRRFRLAALALGLGGIGAGVMALSGVGWGAALALLAGGIAAALVLHHPGGVPILVYHSVSPDASWLPWAQNTSVRPEVFRRHLSVLRHGGWQVIPTASLIAARAAGESLPRRSVILHFDDGYLDNLLFAAPLLREFDMPAMFFISCDFVAGTEQRRPDGPQPWAGYMTAPEMRGMDADPLFEIEAHGCDHGRIPVSDRIVDRITDRNWRRHTPLHWAVTPGDKADWFLRDKPPPQLAIGSPVPESDSVLSGRWWHDAGPETEAAFQARIRTAMQESQARFAALIGRTPRVFAWPFDRSCETGIAEAWRCGYEAVTGGRGDNRVGEDPFRLSRVHVQDRAFGGGPIWLEGLWLRARVSSASGRLGWHLLLALAARMRRRRLGPSGYGGAG</sequence>
<comment type="function">
    <text evidence="1">Is involved in generating a small heat-stable compound (Nod), an acylated oligomer of N-acetylglucosamine, that stimulates mitosis in various plant protoplasts.</text>
</comment>
<dbReference type="PANTHER" id="PTHR34216">
    <property type="match status" value="1"/>
</dbReference>
<dbReference type="InterPro" id="IPR051398">
    <property type="entry name" value="Polysacch_Deacetylase"/>
</dbReference>
<dbReference type="Proteomes" id="UP000199344">
    <property type="component" value="Unassembled WGS sequence"/>
</dbReference>
<organism evidence="7 8">
    <name type="scientific">Paracoccus isoporae</name>
    <dbReference type="NCBI Taxonomy" id="591205"/>
    <lineage>
        <taxon>Bacteria</taxon>
        <taxon>Pseudomonadati</taxon>
        <taxon>Pseudomonadota</taxon>
        <taxon>Alphaproteobacteria</taxon>
        <taxon>Rhodobacterales</taxon>
        <taxon>Paracoccaceae</taxon>
        <taxon>Paracoccus</taxon>
    </lineage>
</organism>
<dbReference type="Pfam" id="PF01522">
    <property type="entry name" value="Polysacc_deac_1"/>
    <property type="match status" value="1"/>
</dbReference>
<protein>
    <recommendedName>
        <fullName evidence="3">Chitooligosaccharide deacetylase</fullName>
    </recommendedName>
    <alternativeName>
        <fullName evidence="5">Nodulation protein B</fullName>
    </alternativeName>
</protein>
<dbReference type="STRING" id="591205.SAMN05421538_102389"/>
<dbReference type="RefSeq" id="WP_090521590.1">
    <property type="nucleotide sequence ID" value="NZ_FNAH01000002.1"/>
</dbReference>
<reference evidence="7 8" key="1">
    <citation type="submission" date="2016-10" db="EMBL/GenBank/DDBJ databases">
        <authorList>
            <person name="de Groot N.N."/>
        </authorList>
    </citation>
    <scope>NUCLEOTIDE SEQUENCE [LARGE SCALE GENOMIC DNA]</scope>
    <source>
        <strain evidence="7 8">DSM 22220</strain>
    </source>
</reference>
<dbReference type="GO" id="GO:0005975">
    <property type="term" value="P:carbohydrate metabolic process"/>
    <property type="evidence" value="ECO:0007669"/>
    <property type="project" value="InterPro"/>
</dbReference>
<gene>
    <name evidence="7" type="ORF">SAMN05421538_102389</name>
</gene>
<dbReference type="GO" id="GO:0016810">
    <property type="term" value="F:hydrolase activity, acting on carbon-nitrogen (but not peptide) bonds"/>
    <property type="evidence" value="ECO:0007669"/>
    <property type="project" value="InterPro"/>
</dbReference>
<proteinExistence type="inferred from homology"/>
<evidence type="ECO:0000313" key="8">
    <source>
        <dbReference type="Proteomes" id="UP000199344"/>
    </source>
</evidence>
<keyword evidence="4" id="KW-0732">Signal</keyword>
<comment type="similarity">
    <text evidence="2">Belongs to the polysaccharide deacetylase family.</text>
</comment>
<evidence type="ECO:0000256" key="2">
    <source>
        <dbReference type="ARBA" id="ARBA00010973"/>
    </source>
</evidence>
<evidence type="ECO:0000256" key="1">
    <source>
        <dbReference type="ARBA" id="ARBA00003236"/>
    </source>
</evidence>